<dbReference type="STRING" id="391587.KAOT1_03952"/>
<dbReference type="AlphaFoldDB" id="A9DWA7"/>
<evidence type="ECO:0000313" key="1">
    <source>
        <dbReference type="EMBL" id="EDP96533.1"/>
    </source>
</evidence>
<protein>
    <submittedName>
        <fullName evidence="1">Uncharacterized protein</fullName>
    </submittedName>
</protein>
<evidence type="ECO:0000313" key="2">
    <source>
        <dbReference type="Proteomes" id="UP000002945"/>
    </source>
</evidence>
<keyword evidence="2" id="KW-1185">Reference proteome</keyword>
<gene>
    <name evidence="1" type="ORF">KAOT1_03952</name>
</gene>
<comment type="caution">
    <text evidence="1">The sequence shown here is derived from an EMBL/GenBank/DDBJ whole genome shotgun (WGS) entry which is preliminary data.</text>
</comment>
<dbReference type="HOGENOM" id="CLU_3311434_0_0_10"/>
<dbReference type="Proteomes" id="UP000002945">
    <property type="component" value="Unassembled WGS sequence"/>
</dbReference>
<sequence>MYLKTNGIPHVQEWQHGSVWYIQEIISEIFEHVAFSDVF</sequence>
<dbReference type="EMBL" id="ABIB01000004">
    <property type="protein sequence ID" value="EDP96533.1"/>
    <property type="molecule type" value="Genomic_DNA"/>
</dbReference>
<proteinExistence type="predicted"/>
<name>A9DWA7_9FLAO</name>
<reference evidence="1 2" key="1">
    <citation type="journal article" date="2011" name="J. Bacteriol.">
        <title>Genome sequence of the algicidal bacterium Kordia algicida OT-1.</title>
        <authorList>
            <person name="Lee H.S."/>
            <person name="Kang S.G."/>
            <person name="Kwon K.K."/>
            <person name="Lee J.H."/>
            <person name="Kim S.J."/>
        </authorList>
    </citation>
    <scope>NUCLEOTIDE SEQUENCE [LARGE SCALE GENOMIC DNA]</scope>
    <source>
        <strain evidence="1 2">OT-1</strain>
    </source>
</reference>
<accession>A9DWA7</accession>
<organism evidence="1 2">
    <name type="scientific">Kordia algicida OT-1</name>
    <dbReference type="NCBI Taxonomy" id="391587"/>
    <lineage>
        <taxon>Bacteria</taxon>
        <taxon>Pseudomonadati</taxon>
        <taxon>Bacteroidota</taxon>
        <taxon>Flavobacteriia</taxon>
        <taxon>Flavobacteriales</taxon>
        <taxon>Flavobacteriaceae</taxon>
        <taxon>Kordia</taxon>
    </lineage>
</organism>